<evidence type="ECO:0000256" key="3">
    <source>
        <dbReference type="ARBA" id="ARBA00007870"/>
    </source>
</evidence>
<evidence type="ECO:0000313" key="14">
    <source>
        <dbReference type="EMBL" id="NYB74712.1"/>
    </source>
</evidence>
<keyword evidence="6 11" id="KW-0566">Pantothenate biosynthesis</keyword>
<dbReference type="GO" id="GO:0008677">
    <property type="term" value="F:2-dehydropantoate 2-reductase activity"/>
    <property type="evidence" value="ECO:0007669"/>
    <property type="project" value="UniProtKB-EC"/>
</dbReference>
<evidence type="ECO:0000256" key="1">
    <source>
        <dbReference type="ARBA" id="ARBA00002919"/>
    </source>
</evidence>
<keyword evidence="8 11" id="KW-0560">Oxidoreductase</keyword>
<evidence type="ECO:0000256" key="4">
    <source>
        <dbReference type="ARBA" id="ARBA00013014"/>
    </source>
</evidence>
<dbReference type="AlphaFoldDB" id="A0A974BKE7"/>
<reference evidence="14" key="1">
    <citation type="submission" date="2020-07" db="EMBL/GenBank/DDBJ databases">
        <title>Genomic analysis of a strain of Sedimentibacter Hydroxybenzoicus DSM7310.</title>
        <authorList>
            <person name="Ma S."/>
        </authorList>
    </citation>
    <scope>NUCLEOTIDE SEQUENCE</scope>
    <source>
        <strain evidence="14">DSM 7310</strain>
    </source>
</reference>
<comment type="pathway">
    <text evidence="2 11">Cofactor biosynthesis; (R)-pantothenate biosynthesis; (R)-pantoate from 3-methyl-2-oxobutanoate: step 2/2.</text>
</comment>
<comment type="function">
    <text evidence="1 11">Catalyzes the NADPH-dependent reduction of ketopantoate into pantoic acid.</text>
</comment>
<keyword evidence="7 11" id="KW-0521">NADP</keyword>
<dbReference type="Gene3D" id="3.40.50.720">
    <property type="entry name" value="NAD(P)-binding Rossmann-like Domain"/>
    <property type="match status" value="1"/>
</dbReference>
<gene>
    <name evidence="14" type="ORF">HZF24_11245</name>
</gene>
<organism evidence="14 15">
    <name type="scientific">Sedimentibacter hydroxybenzoicus DSM 7310</name>
    <dbReference type="NCBI Taxonomy" id="1123245"/>
    <lineage>
        <taxon>Bacteria</taxon>
        <taxon>Bacillati</taxon>
        <taxon>Bacillota</taxon>
        <taxon>Tissierellia</taxon>
        <taxon>Sedimentibacter</taxon>
    </lineage>
</organism>
<feature type="domain" description="Ketopantoate reductase N-terminal" evidence="12">
    <location>
        <begin position="3"/>
        <end position="139"/>
    </location>
</feature>
<evidence type="ECO:0000256" key="6">
    <source>
        <dbReference type="ARBA" id="ARBA00022655"/>
    </source>
</evidence>
<sequence>MRIAIVGCGAMGTVLGAFLIKNGCPVDFIDSYEEHVKALNEKGAHIIGKVDFKVPVKAYTPDEMEGVYDIVFLFTKQTANEVVLPRLIPHLGENSTVCTLQNGVPEPFVAKYIGENRTVGGAVLWSATFSAPGVSELTQDVSNLDHFFDIGEINGKITDRIQKIAEILNHMGTTSVSANLMASRWGKLVNNACVSGMSAACGCTFGEVMQNEKARACVSYLGREVKVCCEAEGYKLPPLVLGLSPDSLSIKDQEQFNENQKMFIYMYSFAPNAKASMLQDLEKGKITEVEMINGYVSEVGKKHGITTPFNDTVIEIVKKIENKELPLSMSNLKYFSSNWFTYDMYKAK</sequence>
<dbReference type="GO" id="GO:0005737">
    <property type="term" value="C:cytoplasm"/>
    <property type="evidence" value="ECO:0007669"/>
    <property type="project" value="TreeGrafter"/>
</dbReference>
<evidence type="ECO:0000256" key="9">
    <source>
        <dbReference type="ARBA" id="ARBA00032024"/>
    </source>
</evidence>
<dbReference type="InterPro" id="IPR036291">
    <property type="entry name" value="NAD(P)-bd_dom_sf"/>
</dbReference>
<dbReference type="Proteomes" id="UP000611629">
    <property type="component" value="Unassembled WGS sequence"/>
</dbReference>
<evidence type="ECO:0000256" key="11">
    <source>
        <dbReference type="RuleBase" id="RU362068"/>
    </source>
</evidence>
<keyword evidence="15" id="KW-1185">Reference proteome</keyword>
<dbReference type="InterPro" id="IPR013328">
    <property type="entry name" value="6PGD_dom2"/>
</dbReference>
<dbReference type="PANTHER" id="PTHR43765">
    <property type="entry name" value="2-DEHYDROPANTOATE 2-REDUCTASE-RELATED"/>
    <property type="match status" value="1"/>
</dbReference>
<evidence type="ECO:0000256" key="8">
    <source>
        <dbReference type="ARBA" id="ARBA00023002"/>
    </source>
</evidence>
<dbReference type="InterPro" id="IPR008927">
    <property type="entry name" value="6-PGluconate_DH-like_C_sf"/>
</dbReference>
<comment type="catalytic activity">
    <reaction evidence="10 11">
        <text>(R)-pantoate + NADP(+) = 2-dehydropantoate + NADPH + H(+)</text>
        <dbReference type="Rhea" id="RHEA:16233"/>
        <dbReference type="ChEBI" id="CHEBI:11561"/>
        <dbReference type="ChEBI" id="CHEBI:15378"/>
        <dbReference type="ChEBI" id="CHEBI:15980"/>
        <dbReference type="ChEBI" id="CHEBI:57783"/>
        <dbReference type="ChEBI" id="CHEBI:58349"/>
        <dbReference type="EC" id="1.1.1.169"/>
    </reaction>
</comment>
<evidence type="ECO:0000313" key="15">
    <source>
        <dbReference type="Proteomes" id="UP000611629"/>
    </source>
</evidence>
<dbReference type="GO" id="GO:0015940">
    <property type="term" value="P:pantothenate biosynthetic process"/>
    <property type="evidence" value="ECO:0007669"/>
    <property type="project" value="UniProtKB-KW"/>
</dbReference>
<dbReference type="InterPro" id="IPR003710">
    <property type="entry name" value="ApbA"/>
</dbReference>
<dbReference type="GO" id="GO:0050661">
    <property type="term" value="F:NADP binding"/>
    <property type="evidence" value="ECO:0007669"/>
    <property type="project" value="TreeGrafter"/>
</dbReference>
<dbReference type="EMBL" id="JACBNQ010000012">
    <property type="protein sequence ID" value="NYB74712.1"/>
    <property type="molecule type" value="Genomic_DNA"/>
</dbReference>
<evidence type="ECO:0000259" key="12">
    <source>
        <dbReference type="Pfam" id="PF02558"/>
    </source>
</evidence>
<dbReference type="Pfam" id="PF08546">
    <property type="entry name" value="ApbA_C"/>
    <property type="match status" value="1"/>
</dbReference>
<dbReference type="EC" id="1.1.1.169" evidence="4 11"/>
<evidence type="ECO:0000259" key="13">
    <source>
        <dbReference type="Pfam" id="PF08546"/>
    </source>
</evidence>
<proteinExistence type="inferred from homology"/>
<dbReference type="InterPro" id="IPR013752">
    <property type="entry name" value="KPA_reductase"/>
</dbReference>
<comment type="similarity">
    <text evidence="3 11">Belongs to the ketopantoate reductase family.</text>
</comment>
<dbReference type="NCBIfam" id="TIGR00745">
    <property type="entry name" value="apbA_panE"/>
    <property type="match status" value="1"/>
</dbReference>
<dbReference type="Gene3D" id="1.10.1040.10">
    <property type="entry name" value="N-(1-d-carboxylethyl)-l-norvaline Dehydrogenase, domain 2"/>
    <property type="match status" value="1"/>
</dbReference>
<dbReference type="Pfam" id="PF02558">
    <property type="entry name" value="ApbA"/>
    <property type="match status" value="1"/>
</dbReference>
<evidence type="ECO:0000256" key="10">
    <source>
        <dbReference type="ARBA" id="ARBA00048793"/>
    </source>
</evidence>
<dbReference type="PANTHER" id="PTHR43765:SF2">
    <property type="entry name" value="2-DEHYDROPANTOATE 2-REDUCTASE"/>
    <property type="match status" value="1"/>
</dbReference>
<dbReference type="SUPFAM" id="SSF51735">
    <property type="entry name" value="NAD(P)-binding Rossmann-fold domains"/>
    <property type="match status" value="1"/>
</dbReference>
<accession>A0A974BKE7</accession>
<dbReference type="RefSeq" id="WP_179238418.1">
    <property type="nucleotide sequence ID" value="NZ_JACBNQ010000012.1"/>
</dbReference>
<dbReference type="InterPro" id="IPR050838">
    <property type="entry name" value="Ketopantoate_reductase"/>
</dbReference>
<dbReference type="SUPFAM" id="SSF48179">
    <property type="entry name" value="6-phosphogluconate dehydrogenase C-terminal domain-like"/>
    <property type="match status" value="1"/>
</dbReference>
<evidence type="ECO:0000256" key="5">
    <source>
        <dbReference type="ARBA" id="ARBA00019465"/>
    </source>
</evidence>
<evidence type="ECO:0000256" key="2">
    <source>
        <dbReference type="ARBA" id="ARBA00004994"/>
    </source>
</evidence>
<name>A0A974BKE7_SEDHY</name>
<evidence type="ECO:0000256" key="7">
    <source>
        <dbReference type="ARBA" id="ARBA00022857"/>
    </source>
</evidence>
<comment type="caution">
    <text evidence="14">The sequence shown here is derived from an EMBL/GenBank/DDBJ whole genome shotgun (WGS) entry which is preliminary data.</text>
</comment>
<protein>
    <recommendedName>
        <fullName evidence="5 11">2-dehydropantoate 2-reductase</fullName>
        <ecNumber evidence="4 11">1.1.1.169</ecNumber>
    </recommendedName>
    <alternativeName>
        <fullName evidence="9 11">Ketopantoate reductase</fullName>
    </alternativeName>
</protein>
<dbReference type="InterPro" id="IPR013332">
    <property type="entry name" value="KPR_N"/>
</dbReference>
<feature type="domain" description="Ketopantoate reductase C-terminal" evidence="13">
    <location>
        <begin position="179"/>
        <end position="321"/>
    </location>
</feature>